<feature type="domain" description="FAD-dependent oxidoreductase 2 FAD-binding" evidence="5">
    <location>
        <begin position="7"/>
        <end position="435"/>
    </location>
</feature>
<dbReference type="SUPFAM" id="SSF56425">
    <property type="entry name" value="Succinate dehydrogenase/fumarate reductase flavoprotein, catalytic domain"/>
    <property type="match status" value="1"/>
</dbReference>
<dbReference type="Gene3D" id="3.50.50.60">
    <property type="entry name" value="FAD/NAD(P)-binding domain"/>
    <property type="match status" value="1"/>
</dbReference>
<comment type="caution">
    <text evidence="6">The sequence shown here is derived from an EMBL/GenBank/DDBJ whole genome shotgun (WGS) entry which is preliminary data.</text>
</comment>
<keyword evidence="3" id="KW-0274">FAD</keyword>
<proteinExistence type="predicted"/>
<name>A0A430HYS7_9CORY</name>
<evidence type="ECO:0000256" key="2">
    <source>
        <dbReference type="ARBA" id="ARBA00022630"/>
    </source>
</evidence>
<evidence type="ECO:0000256" key="4">
    <source>
        <dbReference type="ARBA" id="ARBA00023002"/>
    </source>
</evidence>
<dbReference type="Gene3D" id="3.90.700.10">
    <property type="entry name" value="Succinate dehydrogenase/fumarate reductase flavoprotein, catalytic domain"/>
    <property type="match status" value="1"/>
</dbReference>
<dbReference type="OrthoDB" id="9813348at2"/>
<evidence type="ECO:0000313" key="6">
    <source>
        <dbReference type="EMBL" id="RSZ63831.1"/>
    </source>
</evidence>
<organism evidence="6 7">
    <name type="scientific">Corynebacterium hylobatis</name>
    <dbReference type="NCBI Taxonomy" id="1859290"/>
    <lineage>
        <taxon>Bacteria</taxon>
        <taxon>Bacillati</taxon>
        <taxon>Actinomycetota</taxon>
        <taxon>Actinomycetes</taxon>
        <taxon>Mycobacteriales</taxon>
        <taxon>Corynebacteriaceae</taxon>
        <taxon>Corynebacterium</taxon>
    </lineage>
</organism>
<dbReference type="PANTHER" id="PTHR43400">
    <property type="entry name" value="FUMARATE REDUCTASE"/>
    <property type="match status" value="1"/>
</dbReference>
<dbReference type="GO" id="GO:0033765">
    <property type="term" value="F:steroid dehydrogenase activity, acting on the CH-CH group of donors"/>
    <property type="evidence" value="ECO:0007669"/>
    <property type="project" value="UniProtKB-ARBA"/>
</dbReference>
<comment type="cofactor">
    <cofactor evidence="1">
        <name>FAD</name>
        <dbReference type="ChEBI" id="CHEBI:57692"/>
    </cofactor>
</comment>
<evidence type="ECO:0000259" key="5">
    <source>
        <dbReference type="Pfam" id="PF00890"/>
    </source>
</evidence>
<dbReference type="InterPro" id="IPR027477">
    <property type="entry name" value="Succ_DH/fumarate_Rdtase_cat_sf"/>
</dbReference>
<evidence type="ECO:0000256" key="1">
    <source>
        <dbReference type="ARBA" id="ARBA00001974"/>
    </source>
</evidence>
<dbReference type="InterPro" id="IPR050315">
    <property type="entry name" value="FAD-oxidoreductase_2"/>
</dbReference>
<dbReference type="Proteomes" id="UP000274907">
    <property type="component" value="Unassembled WGS sequence"/>
</dbReference>
<keyword evidence="7" id="KW-1185">Reference proteome</keyword>
<evidence type="ECO:0000256" key="3">
    <source>
        <dbReference type="ARBA" id="ARBA00022827"/>
    </source>
</evidence>
<dbReference type="RefSeq" id="WP_126120464.1">
    <property type="nucleotide sequence ID" value="NZ_RXHJ01000006.1"/>
</dbReference>
<keyword evidence="2" id="KW-0285">Flavoprotein</keyword>
<dbReference type="InterPro" id="IPR036188">
    <property type="entry name" value="FAD/NAD-bd_sf"/>
</dbReference>
<evidence type="ECO:0000313" key="7">
    <source>
        <dbReference type="Proteomes" id="UP000274907"/>
    </source>
</evidence>
<keyword evidence="4" id="KW-0560">Oxidoreductase</keyword>
<dbReference type="InterPro" id="IPR003953">
    <property type="entry name" value="FAD-dep_OxRdtase_2_FAD-bd"/>
</dbReference>
<dbReference type="PANTHER" id="PTHR43400:SF10">
    <property type="entry name" value="3-OXOSTEROID 1-DEHYDROGENASE"/>
    <property type="match status" value="1"/>
</dbReference>
<protein>
    <submittedName>
        <fullName evidence="6">FAD-dependent oxidoreductase</fullName>
    </submittedName>
</protein>
<dbReference type="GO" id="GO:0008202">
    <property type="term" value="P:steroid metabolic process"/>
    <property type="evidence" value="ECO:0007669"/>
    <property type="project" value="UniProtKB-ARBA"/>
</dbReference>
<dbReference type="EMBL" id="RXHJ01000006">
    <property type="protein sequence ID" value="RSZ63831.1"/>
    <property type="molecule type" value="Genomic_DNA"/>
</dbReference>
<dbReference type="AlphaFoldDB" id="A0A430HYS7"/>
<dbReference type="SUPFAM" id="SSF51905">
    <property type="entry name" value="FAD/NAD(P)-binding domain"/>
    <property type="match status" value="1"/>
</dbReference>
<sequence length="459" mass="48189">MDNQEADVIVIGAGIAGLSTAARAAEQGLGVVLVEKMSAIGGSSAMSGGWFAFTGTQEQQDAGIEDSIELFRSDLRKVGGYRNNPALVEAYMDNQLQTYEWLRAKGVSFGEVEISSGQSAPRGHSTRIREVLQLLHEDFTANGGETLFDARVTALDRNADGRVTGVIINDDTQLNAVLGVVIASGGFSRSRELLSVFAPEQLSAIPYGGPGNTGDGLRMGWKLGAGMADMSSISGTYGSHPETTDEQQELLTSYYMGGIIVNTDARRFVDESVDYKTLGSAVLTQPQALAFQIFDAPVRAKSHRGIALKDMDTLEDLGHLPSADTLEELAGLVGIPADQLVGTVDKYNAAIRGGEADEVGRTHLCNGVGELQPIEVGPFYAYPAKTLMTTTYGGLTFTPQGKVTDVDGEVIDGLYAVGEVTGGFHGAAYMTGSSLGKGSVFGCVVADTLASSYVGAVNG</sequence>
<dbReference type="Pfam" id="PF00890">
    <property type="entry name" value="FAD_binding_2"/>
    <property type="match status" value="1"/>
</dbReference>
<accession>A0A430HYS7</accession>
<gene>
    <name evidence="6" type="ORF">EAH68_06235</name>
</gene>
<reference evidence="6 7" key="1">
    <citation type="submission" date="2018-12" db="EMBL/GenBank/DDBJ databases">
        <title>YIM 101343 draft genome.</title>
        <authorList>
            <person name="Chen X."/>
        </authorList>
    </citation>
    <scope>NUCLEOTIDE SEQUENCE [LARGE SCALE GENOMIC DNA]</scope>
    <source>
        <strain evidence="6 7">YIM 101343</strain>
    </source>
</reference>